<dbReference type="Pfam" id="PF00583">
    <property type="entry name" value="Acetyltransf_1"/>
    <property type="match status" value="1"/>
</dbReference>
<dbReference type="PROSITE" id="PS51186">
    <property type="entry name" value="GNAT"/>
    <property type="match status" value="1"/>
</dbReference>
<keyword evidence="2" id="KW-0808">Transferase</keyword>
<organism evidence="2 3">
    <name type="scientific">Vulcanibacillus modesticaldus</name>
    <dbReference type="NCBI Taxonomy" id="337097"/>
    <lineage>
        <taxon>Bacteria</taxon>
        <taxon>Bacillati</taxon>
        <taxon>Bacillota</taxon>
        <taxon>Bacilli</taxon>
        <taxon>Bacillales</taxon>
        <taxon>Bacillaceae</taxon>
        <taxon>Vulcanibacillus</taxon>
    </lineage>
</organism>
<dbReference type="SUPFAM" id="SSF55729">
    <property type="entry name" value="Acyl-CoA N-acyltransferases (Nat)"/>
    <property type="match status" value="1"/>
</dbReference>
<evidence type="ECO:0000313" key="3">
    <source>
        <dbReference type="Proteomes" id="UP000243739"/>
    </source>
</evidence>
<dbReference type="InterPro" id="IPR016181">
    <property type="entry name" value="Acyl_CoA_acyltransferase"/>
</dbReference>
<keyword evidence="3" id="KW-1185">Reference proteome</keyword>
<evidence type="ECO:0000313" key="2">
    <source>
        <dbReference type="EMBL" id="OEF98830.1"/>
    </source>
</evidence>
<reference evidence="2 3" key="1">
    <citation type="submission" date="2016-09" db="EMBL/GenBank/DDBJ databases">
        <title>Draft genome sequence for the type strain of Vulcanibacillus modesticaldus BR, a strictly anaerobic, moderately thermophilic, and nitrate-reducing bacterium from deep sea-hydrothermal vents of the Mid-Atlantic Ridge.</title>
        <authorList>
            <person name="Abin C.A."/>
            <person name="Hollibaugh J.T."/>
        </authorList>
    </citation>
    <scope>NUCLEOTIDE SEQUENCE [LARGE SCALE GENOMIC DNA]</scope>
    <source>
        <strain evidence="2 3">BR</strain>
    </source>
</reference>
<proteinExistence type="predicted"/>
<dbReference type="RefSeq" id="WP_069657298.1">
    <property type="nucleotide sequence ID" value="NZ_MIJF01000051.1"/>
</dbReference>
<accession>A0A1D2YT21</accession>
<gene>
    <name evidence="2" type="ORF">BHF71_10795</name>
</gene>
<dbReference type="STRING" id="337097.BHF71_10795"/>
<dbReference type="Proteomes" id="UP000243739">
    <property type="component" value="Unassembled WGS sequence"/>
</dbReference>
<dbReference type="Gene3D" id="3.40.630.30">
    <property type="match status" value="1"/>
</dbReference>
<comment type="caution">
    <text evidence="2">The sequence shown here is derived from an EMBL/GenBank/DDBJ whole genome shotgun (WGS) entry which is preliminary data.</text>
</comment>
<dbReference type="InterPro" id="IPR000182">
    <property type="entry name" value="GNAT_dom"/>
</dbReference>
<feature type="domain" description="N-acetyltransferase" evidence="1">
    <location>
        <begin position="2"/>
        <end position="141"/>
    </location>
</feature>
<name>A0A1D2YT21_9BACI</name>
<protein>
    <submittedName>
        <fullName evidence="2">GNAT family N-acetyltransferase</fullName>
    </submittedName>
</protein>
<sequence>MITIKEQKNLEDLIDTFPVMNQLRTDLDKDTYLKYLDEMIKQGYKVFALYNDGNIMAVAGVIILTNFYYGRHVWVYDLVTHSDYRSNGYGEILLEFIHKWGEENGCKIVALSSGLERKDAHRFYEKKMGYEKPSYVFKKEL</sequence>
<dbReference type="GO" id="GO:0016747">
    <property type="term" value="F:acyltransferase activity, transferring groups other than amino-acyl groups"/>
    <property type="evidence" value="ECO:0007669"/>
    <property type="project" value="InterPro"/>
</dbReference>
<dbReference type="OrthoDB" id="9805924at2"/>
<dbReference type="AlphaFoldDB" id="A0A1D2YT21"/>
<dbReference type="EMBL" id="MIJF01000051">
    <property type="protein sequence ID" value="OEF98830.1"/>
    <property type="molecule type" value="Genomic_DNA"/>
</dbReference>
<evidence type="ECO:0000259" key="1">
    <source>
        <dbReference type="PROSITE" id="PS51186"/>
    </source>
</evidence>
<dbReference type="CDD" id="cd04301">
    <property type="entry name" value="NAT_SF"/>
    <property type="match status" value="1"/>
</dbReference>